<reference evidence="4" key="1">
    <citation type="submission" date="2021-02" db="EMBL/GenBank/DDBJ databases">
        <authorList>
            <person name="Nowell W R."/>
        </authorList>
    </citation>
    <scope>NUCLEOTIDE SEQUENCE</scope>
</reference>
<dbReference type="Proteomes" id="UP000663877">
    <property type="component" value="Unassembled WGS sequence"/>
</dbReference>
<keyword evidence="2" id="KW-0812">Transmembrane</keyword>
<gene>
    <name evidence="3" type="ORF">BJG266_LOCUS37334</name>
    <name evidence="4" type="ORF">QVE165_LOCUS54245</name>
</gene>
<evidence type="ECO:0000313" key="4">
    <source>
        <dbReference type="EMBL" id="CAF1612300.1"/>
    </source>
</evidence>
<evidence type="ECO:0000256" key="2">
    <source>
        <dbReference type="SAM" id="Phobius"/>
    </source>
</evidence>
<evidence type="ECO:0000313" key="5">
    <source>
        <dbReference type="Proteomes" id="UP000663832"/>
    </source>
</evidence>
<comment type="caution">
    <text evidence="4">The sequence shown here is derived from an EMBL/GenBank/DDBJ whole genome shotgun (WGS) entry which is preliminary data.</text>
</comment>
<protein>
    <submittedName>
        <fullName evidence="4">Uncharacterized protein</fullName>
    </submittedName>
</protein>
<keyword evidence="2" id="KW-1133">Transmembrane helix</keyword>
<dbReference type="AlphaFoldDB" id="A0A816BNW0"/>
<dbReference type="EMBL" id="CAJNOI010001220">
    <property type="protein sequence ID" value="CAF1395093.1"/>
    <property type="molecule type" value="Genomic_DNA"/>
</dbReference>
<feature type="transmembrane region" description="Helical" evidence="2">
    <location>
        <begin position="88"/>
        <end position="110"/>
    </location>
</feature>
<feature type="region of interest" description="Disordered" evidence="1">
    <location>
        <begin position="54"/>
        <end position="84"/>
    </location>
</feature>
<feature type="compositionally biased region" description="Basic and acidic residues" evidence="1">
    <location>
        <begin position="59"/>
        <end position="84"/>
    </location>
</feature>
<evidence type="ECO:0000256" key="1">
    <source>
        <dbReference type="SAM" id="MobiDB-lite"/>
    </source>
</evidence>
<sequence length="122" mass="14346">MLVSYHPKINNKQHRQMSNSEKKSDEEIREKLLQTNGDNDIDVDVTLPVQSQEEDLDDVERNIGHNDAELEQKKKEPHKDVKRQDRNWPVIIAGGCVFGTIVTALLFRLFRHIEFRLLNHKY</sequence>
<proteinExistence type="predicted"/>
<evidence type="ECO:0000313" key="3">
    <source>
        <dbReference type="EMBL" id="CAF1395093.1"/>
    </source>
</evidence>
<feature type="region of interest" description="Disordered" evidence="1">
    <location>
        <begin position="1"/>
        <end position="26"/>
    </location>
</feature>
<dbReference type="OrthoDB" id="10449588at2759"/>
<dbReference type="Proteomes" id="UP000663832">
    <property type="component" value="Unassembled WGS sequence"/>
</dbReference>
<accession>A0A816BNW0</accession>
<dbReference type="EMBL" id="CAJNOM010001549">
    <property type="protein sequence ID" value="CAF1612300.1"/>
    <property type="molecule type" value="Genomic_DNA"/>
</dbReference>
<name>A0A816BNW0_9BILA</name>
<organism evidence="4 5">
    <name type="scientific">Adineta steineri</name>
    <dbReference type="NCBI Taxonomy" id="433720"/>
    <lineage>
        <taxon>Eukaryota</taxon>
        <taxon>Metazoa</taxon>
        <taxon>Spiralia</taxon>
        <taxon>Gnathifera</taxon>
        <taxon>Rotifera</taxon>
        <taxon>Eurotatoria</taxon>
        <taxon>Bdelloidea</taxon>
        <taxon>Adinetida</taxon>
        <taxon>Adinetidae</taxon>
        <taxon>Adineta</taxon>
    </lineage>
</organism>
<keyword evidence="5" id="KW-1185">Reference proteome</keyword>
<keyword evidence="2" id="KW-0472">Membrane</keyword>